<organism evidence="5 6">
    <name type="scientific">Conchiformibius steedae DSM 2580</name>
    <dbReference type="NCBI Taxonomy" id="1121352"/>
    <lineage>
        <taxon>Bacteria</taxon>
        <taxon>Pseudomonadati</taxon>
        <taxon>Pseudomonadota</taxon>
        <taxon>Betaproteobacteria</taxon>
        <taxon>Neisseriales</taxon>
        <taxon>Neisseriaceae</taxon>
        <taxon>Conchiformibius</taxon>
    </lineage>
</organism>
<dbReference type="InterPro" id="IPR051685">
    <property type="entry name" value="Ycf3/AcsC/BcsC/TPR_MFPF"/>
</dbReference>
<dbReference type="Proteomes" id="UP001056819">
    <property type="component" value="Chromosome"/>
</dbReference>
<evidence type="ECO:0000256" key="1">
    <source>
        <dbReference type="ARBA" id="ARBA00022737"/>
    </source>
</evidence>
<gene>
    <name evidence="5" type="primary">pilW</name>
    <name evidence="5" type="ORF">LNQ82_00595</name>
</gene>
<dbReference type="AlphaFoldDB" id="A0AAE9HWS0"/>
<dbReference type="SUPFAM" id="SSF48452">
    <property type="entry name" value="TPR-like"/>
    <property type="match status" value="1"/>
</dbReference>
<dbReference type="InterPro" id="IPR019734">
    <property type="entry name" value="TPR_rpt"/>
</dbReference>
<evidence type="ECO:0000256" key="2">
    <source>
        <dbReference type="ARBA" id="ARBA00022803"/>
    </source>
</evidence>
<dbReference type="PANTHER" id="PTHR44943:SF5">
    <property type="entry name" value="BLL7697 PROTEIN"/>
    <property type="match status" value="1"/>
</dbReference>
<protein>
    <submittedName>
        <fullName evidence="5">Type IV pilus biogenesis/stability protein PilW</fullName>
    </submittedName>
</protein>
<dbReference type="PROSITE" id="PS51257">
    <property type="entry name" value="PROKAR_LIPOPROTEIN"/>
    <property type="match status" value="1"/>
</dbReference>
<dbReference type="EMBL" id="CP097501">
    <property type="protein sequence ID" value="URD67695.1"/>
    <property type="molecule type" value="Genomic_DNA"/>
</dbReference>
<dbReference type="NCBIfam" id="TIGR02521">
    <property type="entry name" value="type_IV_pilW"/>
    <property type="match status" value="1"/>
</dbReference>
<reference evidence="5" key="1">
    <citation type="submission" date="2022-05" db="EMBL/GenBank/DDBJ databases">
        <title>Alysiella filiformis genome sequencing.</title>
        <authorList>
            <person name="Viehboeck T."/>
        </authorList>
    </citation>
    <scope>NUCLEOTIDE SEQUENCE</scope>
    <source>
        <strain evidence="5">DSM 2580</strain>
    </source>
</reference>
<dbReference type="InterPro" id="IPR011990">
    <property type="entry name" value="TPR-like_helical_dom_sf"/>
</dbReference>
<dbReference type="PANTHER" id="PTHR44943">
    <property type="entry name" value="CELLULOSE SYNTHASE OPERON PROTEIN C"/>
    <property type="match status" value="1"/>
</dbReference>
<keyword evidence="2 3" id="KW-0802">TPR repeat</keyword>
<feature type="repeat" description="TPR" evidence="3">
    <location>
        <begin position="150"/>
        <end position="183"/>
    </location>
</feature>
<feature type="chain" id="PRO_5042083279" evidence="4">
    <location>
        <begin position="24"/>
        <end position="265"/>
    </location>
</feature>
<dbReference type="RefSeq" id="WP_027021578.1">
    <property type="nucleotide sequence ID" value="NZ_CP097501.1"/>
</dbReference>
<feature type="signal peptide" evidence="4">
    <location>
        <begin position="1"/>
        <end position="23"/>
    </location>
</feature>
<evidence type="ECO:0000256" key="3">
    <source>
        <dbReference type="PROSITE-ProRule" id="PRU00339"/>
    </source>
</evidence>
<keyword evidence="4" id="KW-0732">Signal</keyword>
<name>A0AAE9HWS0_9NEIS</name>
<evidence type="ECO:0000313" key="5">
    <source>
        <dbReference type="EMBL" id="URD67695.1"/>
    </source>
</evidence>
<evidence type="ECO:0000313" key="6">
    <source>
        <dbReference type="Proteomes" id="UP001056819"/>
    </source>
</evidence>
<dbReference type="Pfam" id="PF07719">
    <property type="entry name" value="TPR_2"/>
    <property type="match status" value="1"/>
</dbReference>
<dbReference type="Pfam" id="PF13432">
    <property type="entry name" value="TPR_16"/>
    <property type="match status" value="1"/>
</dbReference>
<keyword evidence="1" id="KW-0677">Repeat</keyword>
<dbReference type="PROSITE" id="PS50005">
    <property type="entry name" value="TPR"/>
    <property type="match status" value="2"/>
</dbReference>
<feature type="repeat" description="TPR" evidence="3">
    <location>
        <begin position="79"/>
        <end position="112"/>
    </location>
</feature>
<proteinExistence type="predicted"/>
<dbReference type="Gene3D" id="1.25.40.10">
    <property type="entry name" value="Tetratricopeptide repeat domain"/>
    <property type="match status" value="1"/>
</dbReference>
<dbReference type="SMART" id="SM00028">
    <property type="entry name" value="TPR"/>
    <property type="match status" value="3"/>
</dbReference>
<evidence type="ECO:0000256" key="4">
    <source>
        <dbReference type="SAM" id="SignalP"/>
    </source>
</evidence>
<accession>A0AAE9HWS0</accession>
<dbReference type="InterPro" id="IPR013360">
    <property type="entry name" value="Pilus_4_PilW"/>
</dbReference>
<sequence length="265" mass="30245">MKKPLFSLTLALCLLGTAGCVTEGSGANLTKFKPLSGKERTAEAARIKTQLAIEYMNTGDYRSATATIEEALKNDRKYDMAWLTRAQIFQFLKVYEKAEASFKEALKISPAGAEINNNYGWFLCSIRNNPLEALPHFDKALADPTYPAPEVANLNKGICNAKLHKYDEADRFFERALNINPNFVAVFKERARVMLARDNIKEADHFFRQYQKRVDILNADDLLLGWRIARAEEDMQKSYEYEATLREHYPYSDELNTITRGNPEP</sequence>
<dbReference type="InterPro" id="IPR013105">
    <property type="entry name" value="TPR_2"/>
</dbReference>